<proteinExistence type="predicted"/>
<dbReference type="AlphaFoldDB" id="A0A1M7HBU5"/>
<feature type="chain" id="PRO_5012974881" evidence="1">
    <location>
        <begin position="23"/>
        <end position="195"/>
    </location>
</feature>
<dbReference type="InterPro" id="IPR045767">
    <property type="entry name" value="DUF6134"/>
</dbReference>
<dbReference type="RefSeq" id="WP_073084150.1">
    <property type="nucleotide sequence ID" value="NZ_FRBL01000007.1"/>
</dbReference>
<accession>A0A1M7HBU5</accession>
<name>A0A1M7HBU5_9BACT</name>
<evidence type="ECO:0000313" key="3">
    <source>
        <dbReference type="Proteomes" id="UP000184420"/>
    </source>
</evidence>
<dbReference type="EMBL" id="FRBL01000007">
    <property type="protein sequence ID" value="SHM25975.1"/>
    <property type="molecule type" value="Genomic_DNA"/>
</dbReference>
<sequence>MNTLRVLLYTVTLAVVCSPLWAQTNTFEVRIANHPVGTIEARQDVNGHAKSIVIKTHIQVMLSKVNSDIINEYNNNILTLAKSTRQSGKNGDDKLTTTRREGSSYSIVVNGKRQVINTNEIQHCVGDLYFSEPKHINRTFSETLGQFLPLKSLGGGQYELQLPEGKKNIYKYDNGTLVQVEVDHVLGKAIIVKSS</sequence>
<dbReference type="Proteomes" id="UP000184420">
    <property type="component" value="Unassembled WGS sequence"/>
</dbReference>
<feature type="signal peptide" evidence="1">
    <location>
        <begin position="1"/>
        <end position="22"/>
    </location>
</feature>
<reference evidence="2 3" key="1">
    <citation type="submission" date="2016-11" db="EMBL/GenBank/DDBJ databases">
        <authorList>
            <person name="Jaros S."/>
            <person name="Januszkiewicz K."/>
            <person name="Wedrychowicz H."/>
        </authorList>
    </citation>
    <scope>NUCLEOTIDE SEQUENCE [LARGE SCALE GENOMIC DNA]</scope>
    <source>
        <strain evidence="2 3">DSM 27406</strain>
    </source>
</reference>
<organism evidence="2 3">
    <name type="scientific">Chitinophaga jiangningensis</name>
    <dbReference type="NCBI Taxonomy" id="1419482"/>
    <lineage>
        <taxon>Bacteria</taxon>
        <taxon>Pseudomonadati</taxon>
        <taxon>Bacteroidota</taxon>
        <taxon>Chitinophagia</taxon>
        <taxon>Chitinophagales</taxon>
        <taxon>Chitinophagaceae</taxon>
        <taxon>Chitinophaga</taxon>
    </lineage>
</organism>
<dbReference type="STRING" id="1419482.SAMN05444266_107170"/>
<evidence type="ECO:0000313" key="2">
    <source>
        <dbReference type="EMBL" id="SHM25975.1"/>
    </source>
</evidence>
<dbReference type="OrthoDB" id="1121030at2"/>
<protein>
    <submittedName>
        <fullName evidence="2">Uncharacterized protein</fullName>
    </submittedName>
</protein>
<evidence type="ECO:0000256" key="1">
    <source>
        <dbReference type="SAM" id="SignalP"/>
    </source>
</evidence>
<keyword evidence="3" id="KW-1185">Reference proteome</keyword>
<keyword evidence="1" id="KW-0732">Signal</keyword>
<gene>
    <name evidence="2" type="ORF">SAMN05444266_107170</name>
</gene>
<dbReference type="Pfam" id="PF19630">
    <property type="entry name" value="DUF6134"/>
    <property type="match status" value="1"/>
</dbReference>